<keyword evidence="3 8" id="KW-0813">Transport</keyword>
<feature type="transmembrane region" description="Helical" evidence="9">
    <location>
        <begin position="421"/>
        <end position="438"/>
    </location>
</feature>
<dbReference type="InterPro" id="IPR003663">
    <property type="entry name" value="Sugar/inositol_transpt"/>
</dbReference>
<dbReference type="OrthoDB" id="6133115at2759"/>
<dbReference type="PANTHER" id="PTHR48022">
    <property type="entry name" value="PLASTIDIC GLUCOSE TRANSPORTER 4"/>
    <property type="match status" value="1"/>
</dbReference>
<dbReference type="SUPFAM" id="SSF103473">
    <property type="entry name" value="MFS general substrate transporter"/>
    <property type="match status" value="1"/>
</dbReference>
<dbReference type="Gene3D" id="1.20.1250.20">
    <property type="entry name" value="MFS general substrate transporter like domains"/>
    <property type="match status" value="1"/>
</dbReference>
<dbReference type="InterPro" id="IPR020846">
    <property type="entry name" value="MFS_dom"/>
</dbReference>
<keyword evidence="4 9" id="KW-0812">Transmembrane</keyword>
<organism evidence="11 12">
    <name type="scientific">Cylindrobasidium torrendii FP15055 ss-10</name>
    <dbReference type="NCBI Taxonomy" id="1314674"/>
    <lineage>
        <taxon>Eukaryota</taxon>
        <taxon>Fungi</taxon>
        <taxon>Dikarya</taxon>
        <taxon>Basidiomycota</taxon>
        <taxon>Agaricomycotina</taxon>
        <taxon>Agaricomycetes</taxon>
        <taxon>Agaricomycetidae</taxon>
        <taxon>Agaricales</taxon>
        <taxon>Marasmiineae</taxon>
        <taxon>Physalacriaceae</taxon>
        <taxon>Cylindrobasidium</taxon>
    </lineage>
</organism>
<dbReference type="Proteomes" id="UP000054007">
    <property type="component" value="Unassembled WGS sequence"/>
</dbReference>
<feature type="transmembrane region" description="Helical" evidence="9">
    <location>
        <begin position="450"/>
        <end position="469"/>
    </location>
</feature>
<dbReference type="EMBL" id="KN880585">
    <property type="protein sequence ID" value="KIY65562.1"/>
    <property type="molecule type" value="Genomic_DNA"/>
</dbReference>
<feature type="transmembrane region" description="Helical" evidence="9">
    <location>
        <begin position="284"/>
        <end position="306"/>
    </location>
</feature>
<evidence type="ECO:0000256" key="8">
    <source>
        <dbReference type="RuleBase" id="RU003346"/>
    </source>
</evidence>
<sequence length="595" mass="64780">MAGGAIVAQGGDAYAHLIDPKKTWYNNSRLMLLNAWIFLFLITSATNGYDGSMMNGLQSLTQWTSFFDHPSASQLGLLNSIQGIGGLLALPFAPYCSDGLGRRYTVALGAVLMVGATAMQTASQTVSVFVAARFLIGFGCTFAANAAPMLVTELAYPPYRAQLTSTYNSLWYLGAIIAAWTTFGTFKIDNTWSWRIPSVLQALPSLAQLIFIWWAPESPRWLVSKGRDQEALDVLAYYHANGRQDDPLVQQEFNEMKGTIGDASKEDNSSWKALFGTVGNRKRVTVIAAIAFFSQWSGNGIASYYLNMILKAVGIEDSNEQLLINGVLQIWNFAWALFAAGMVDKAGRRTLFLISGVGMLVFFSGQTICYALFVEESNKMAGHGVIGFIFLYYAAYDLAFTPLLVSYTVEILPFSLRAKGLNILGLTVSLAAISNQYINPVALDALGWRYYIVYVAWIACECVFLYLFIIETKGLSLEETAVLFDGGSSAKDTEKAFNMGIALDGNGAVAVHRQSGVSVGHQRGVSFHRKSASAQRGVSLQLSADNSSDDEINLKGQTLPPVSEYDVDDSLKGNFIGDGASSRTMLVDPSERKAI</sequence>
<dbReference type="PROSITE" id="PS00216">
    <property type="entry name" value="SUGAR_TRANSPORT_1"/>
    <property type="match status" value="1"/>
</dbReference>
<dbReference type="InterPro" id="IPR005829">
    <property type="entry name" value="Sugar_transporter_CS"/>
</dbReference>
<dbReference type="GO" id="GO:0016020">
    <property type="term" value="C:membrane"/>
    <property type="evidence" value="ECO:0007669"/>
    <property type="project" value="UniProtKB-SubCell"/>
</dbReference>
<keyword evidence="5 9" id="KW-1133">Transmembrane helix</keyword>
<dbReference type="STRING" id="1314674.A0A0D7B4X5"/>
<feature type="domain" description="Major facilitator superfamily (MFS) profile" evidence="10">
    <location>
        <begin position="36"/>
        <end position="473"/>
    </location>
</feature>
<dbReference type="GO" id="GO:0005351">
    <property type="term" value="F:carbohydrate:proton symporter activity"/>
    <property type="evidence" value="ECO:0007669"/>
    <property type="project" value="TreeGrafter"/>
</dbReference>
<evidence type="ECO:0000313" key="11">
    <source>
        <dbReference type="EMBL" id="KIY65562.1"/>
    </source>
</evidence>
<evidence type="ECO:0000256" key="9">
    <source>
        <dbReference type="SAM" id="Phobius"/>
    </source>
</evidence>
<keyword evidence="12" id="KW-1185">Reference proteome</keyword>
<dbReference type="InterPro" id="IPR050360">
    <property type="entry name" value="MFS_Sugar_Transporters"/>
</dbReference>
<evidence type="ECO:0000256" key="2">
    <source>
        <dbReference type="ARBA" id="ARBA00010992"/>
    </source>
</evidence>
<keyword evidence="6 9" id="KW-0472">Membrane</keyword>
<feature type="transmembrane region" description="Helical" evidence="9">
    <location>
        <begin position="326"/>
        <end position="343"/>
    </location>
</feature>
<evidence type="ECO:0000256" key="6">
    <source>
        <dbReference type="ARBA" id="ARBA00023136"/>
    </source>
</evidence>
<name>A0A0D7B4X5_9AGAR</name>
<dbReference type="AlphaFoldDB" id="A0A0D7B4X5"/>
<evidence type="ECO:0000256" key="4">
    <source>
        <dbReference type="ARBA" id="ARBA00022692"/>
    </source>
</evidence>
<evidence type="ECO:0000259" key="10">
    <source>
        <dbReference type="PROSITE" id="PS50850"/>
    </source>
</evidence>
<dbReference type="PROSITE" id="PS50850">
    <property type="entry name" value="MFS"/>
    <property type="match status" value="1"/>
</dbReference>
<evidence type="ECO:0000256" key="3">
    <source>
        <dbReference type="ARBA" id="ARBA00022448"/>
    </source>
</evidence>
<dbReference type="InterPro" id="IPR005828">
    <property type="entry name" value="MFS_sugar_transport-like"/>
</dbReference>
<accession>A0A0D7B4X5</accession>
<comment type="catalytic activity">
    <reaction evidence="7">
        <text>myo-inositol(out) + H(+)(out) = myo-inositol(in) + H(+)(in)</text>
        <dbReference type="Rhea" id="RHEA:60364"/>
        <dbReference type="ChEBI" id="CHEBI:15378"/>
        <dbReference type="ChEBI" id="CHEBI:17268"/>
    </reaction>
</comment>
<feature type="transmembrane region" description="Helical" evidence="9">
    <location>
        <begin position="128"/>
        <end position="150"/>
    </location>
</feature>
<feature type="transmembrane region" description="Helical" evidence="9">
    <location>
        <begin position="72"/>
        <end position="92"/>
    </location>
</feature>
<feature type="transmembrane region" description="Helical" evidence="9">
    <location>
        <begin position="385"/>
        <end position="409"/>
    </location>
</feature>
<dbReference type="InterPro" id="IPR036259">
    <property type="entry name" value="MFS_trans_sf"/>
</dbReference>
<gene>
    <name evidence="11" type="ORF">CYLTODRAFT_424235</name>
</gene>
<protein>
    <submittedName>
        <fullName evidence="11">Hexose transporter</fullName>
    </submittedName>
</protein>
<dbReference type="Pfam" id="PF00083">
    <property type="entry name" value="Sugar_tr"/>
    <property type="match status" value="1"/>
</dbReference>
<dbReference type="FunFam" id="1.20.1250.20:FF:000117">
    <property type="entry name" value="MFS hexose transporter"/>
    <property type="match status" value="1"/>
</dbReference>
<comment type="similarity">
    <text evidence="2 8">Belongs to the major facilitator superfamily. Sugar transporter (TC 2.A.1.1) family.</text>
</comment>
<evidence type="ECO:0000256" key="1">
    <source>
        <dbReference type="ARBA" id="ARBA00004141"/>
    </source>
</evidence>
<feature type="transmembrane region" description="Helical" evidence="9">
    <location>
        <begin position="350"/>
        <end position="373"/>
    </location>
</feature>
<feature type="transmembrane region" description="Helical" evidence="9">
    <location>
        <begin position="30"/>
        <end position="49"/>
    </location>
</feature>
<proteinExistence type="inferred from homology"/>
<evidence type="ECO:0000313" key="12">
    <source>
        <dbReference type="Proteomes" id="UP000054007"/>
    </source>
</evidence>
<feature type="transmembrane region" description="Helical" evidence="9">
    <location>
        <begin position="170"/>
        <end position="188"/>
    </location>
</feature>
<evidence type="ECO:0000256" key="7">
    <source>
        <dbReference type="ARBA" id="ARBA00049119"/>
    </source>
</evidence>
<dbReference type="PANTHER" id="PTHR48022:SF64">
    <property type="entry name" value="MAJOR FACILITATOR SUPERFAMILY (MFS) PROFILE DOMAIN-CONTAINING PROTEIN"/>
    <property type="match status" value="1"/>
</dbReference>
<dbReference type="NCBIfam" id="TIGR00879">
    <property type="entry name" value="SP"/>
    <property type="match status" value="1"/>
</dbReference>
<evidence type="ECO:0000256" key="5">
    <source>
        <dbReference type="ARBA" id="ARBA00022989"/>
    </source>
</evidence>
<reference evidence="11 12" key="1">
    <citation type="journal article" date="2015" name="Fungal Genet. Biol.">
        <title>Evolution of novel wood decay mechanisms in Agaricales revealed by the genome sequences of Fistulina hepatica and Cylindrobasidium torrendii.</title>
        <authorList>
            <person name="Floudas D."/>
            <person name="Held B.W."/>
            <person name="Riley R."/>
            <person name="Nagy L.G."/>
            <person name="Koehler G."/>
            <person name="Ransdell A.S."/>
            <person name="Younus H."/>
            <person name="Chow J."/>
            <person name="Chiniquy J."/>
            <person name="Lipzen A."/>
            <person name="Tritt A."/>
            <person name="Sun H."/>
            <person name="Haridas S."/>
            <person name="LaButti K."/>
            <person name="Ohm R.A."/>
            <person name="Kues U."/>
            <person name="Blanchette R.A."/>
            <person name="Grigoriev I.V."/>
            <person name="Minto R.E."/>
            <person name="Hibbett D.S."/>
        </authorList>
    </citation>
    <scope>NUCLEOTIDE SEQUENCE [LARGE SCALE GENOMIC DNA]</scope>
    <source>
        <strain evidence="11 12">FP15055 ss-10</strain>
    </source>
</reference>
<comment type="subcellular location">
    <subcellularLocation>
        <location evidence="1">Membrane</location>
        <topology evidence="1">Multi-pass membrane protein</topology>
    </subcellularLocation>
</comment>